<dbReference type="SMART" id="SM00387">
    <property type="entry name" value="HATPase_c"/>
    <property type="match status" value="1"/>
</dbReference>
<keyword evidence="4" id="KW-1003">Cell membrane</keyword>
<dbReference type="Gene3D" id="3.30.565.10">
    <property type="entry name" value="Histidine kinase-like ATPase, C-terminal domain"/>
    <property type="match status" value="1"/>
</dbReference>
<evidence type="ECO:0000256" key="8">
    <source>
        <dbReference type="ARBA" id="ARBA00022777"/>
    </source>
</evidence>
<dbReference type="CDD" id="cd00082">
    <property type="entry name" value="HisKA"/>
    <property type="match status" value="1"/>
</dbReference>
<feature type="transmembrane region" description="Helical" evidence="10">
    <location>
        <begin position="155"/>
        <end position="173"/>
    </location>
</feature>
<comment type="catalytic activity">
    <reaction evidence="1">
        <text>ATP + protein L-histidine = ADP + protein N-phospho-L-histidine.</text>
        <dbReference type="EC" id="2.7.13.3"/>
    </reaction>
</comment>
<keyword evidence="14" id="KW-1185">Reference proteome</keyword>
<dbReference type="CDD" id="cd06225">
    <property type="entry name" value="HAMP"/>
    <property type="match status" value="1"/>
</dbReference>
<keyword evidence="6" id="KW-0808">Transferase</keyword>
<dbReference type="SMART" id="SM00304">
    <property type="entry name" value="HAMP"/>
    <property type="match status" value="1"/>
</dbReference>
<dbReference type="SUPFAM" id="SSF47384">
    <property type="entry name" value="Homodimeric domain of signal transducing histidine kinase"/>
    <property type="match status" value="1"/>
</dbReference>
<protein>
    <recommendedName>
        <fullName evidence="3">histidine kinase</fullName>
        <ecNumber evidence="3">2.7.13.3</ecNumber>
    </recommendedName>
</protein>
<proteinExistence type="predicted"/>
<dbReference type="InterPro" id="IPR003661">
    <property type="entry name" value="HisK_dim/P_dom"/>
</dbReference>
<dbReference type="EMBL" id="JAEDAH010000023">
    <property type="protein sequence ID" value="MCA6063050.1"/>
    <property type="molecule type" value="Genomic_DNA"/>
</dbReference>
<dbReference type="InterPro" id="IPR004358">
    <property type="entry name" value="Sig_transdc_His_kin-like_C"/>
</dbReference>
<evidence type="ECO:0000259" key="11">
    <source>
        <dbReference type="PROSITE" id="PS50109"/>
    </source>
</evidence>
<dbReference type="InterPro" id="IPR050980">
    <property type="entry name" value="2C_sensor_his_kinase"/>
</dbReference>
<keyword evidence="10" id="KW-0812">Transmembrane</keyword>
<evidence type="ECO:0000256" key="6">
    <source>
        <dbReference type="ARBA" id="ARBA00022679"/>
    </source>
</evidence>
<evidence type="ECO:0000256" key="3">
    <source>
        <dbReference type="ARBA" id="ARBA00012438"/>
    </source>
</evidence>
<dbReference type="SUPFAM" id="SSF55874">
    <property type="entry name" value="ATPase domain of HSP90 chaperone/DNA topoisomerase II/histidine kinase"/>
    <property type="match status" value="1"/>
</dbReference>
<dbReference type="GO" id="GO:0016301">
    <property type="term" value="F:kinase activity"/>
    <property type="evidence" value="ECO:0007669"/>
    <property type="project" value="UniProtKB-KW"/>
</dbReference>
<feature type="domain" description="Histidine kinase" evidence="11">
    <location>
        <begin position="234"/>
        <end position="454"/>
    </location>
</feature>
<gene>
    <name evidence="13" type="ORF">I9W95_05455</name>
</gene>
<dbReference type="PANTHER" id="PTHR44936:SF10">
    <property type="entry name" value="SENSOR PROTEIN RSTB"/>
    <property type="match status" value="1"/>
</dbReference>
<dbReference type="Gene3D" id="6.10.340.10">
    <property type="match status" value="1"/>
</dbReference>
<evidence type="ECO:0000313" key="14">
    <source>
        <dbReference type="Proteomes" id="UP000714380"/>
    </source>
</evidence>
<dbReference type="Pfam" id="PF00512">
    <property type="entry name" value="HisKA"/>
    <property type="match status" value="1"/>
</dbReference>
<dbReference type="InterPro" id="IPR005467">
    <property type="entry name" value="His_kinase_dom"/>
</dbReference>
<dbReference type="Proteomes" id="UP000714380">
    <property type="component" value="Unassembled WGS sequence"/>
</dbReference>
<keyword evidence="5" id="KW-0597">Phosphoprotein</keyword>
<evidence type="ECO:0000259" key="12">
    <source>
        <dbReference type="PROSITE" id="PS50885"/>
    </source>
</evidence>
<dbReference type="PRINTS" id="PR00344">
    <property type="entry name" value="BCTRLSENSOR"/>
</dbReference>
<organism evidence="13 14">
    <name type="scientific">Thalassolituus marinus</name>
    <dbReference type="NCBI Taxonomy" id="671053"/>
    <lineage>
        <taxon>Bacteria</taxon>
        <taxon>Pseudomonadati</taxon>
        <taxon>Pseudomonadota</taxon>
        <taxon>Gammaproteobacteria</taxon>
        <taxon>Oceanospirillales</taxon>
        <taxon>Oceanospirillaceae</taxon>
        <taxon>Thalassolituus</taxon>
    </lineage>
</organism>
<dbReference type="InterPro" id="IPR036890">
    <property type="entry name" value="HATPase_C_sf"/>
</dbReference>
<dbReference type="Pfam" id="PF02518">
    <property type="entry name" value="HATPase_c"/>
    <property type="match status" value="1"/>
</dbReference>
<dbReference type="Gene3D" id="1.10.287.130">
    <property type="match status" value="1"/>
</dbReference>
<keyword evidence="10" id="KW-0472">Membrane</keyword>
<evidence type="ECO:0000256" key="2">
    <source>
        <dbReference type="ARBA" id="ARBA00004651"/>
    </source>
</evidence>
<evidence type="ECO:0000313" key="13">
    <source>
        <dbReference type="EMBL" id="MCA6063050.1"/>
    </source>
</evidence>
<evidence type="ECO:0000256" key="7">
    <source>
        <dbReference type="ARBA" id="ARBA00022741"/>
    </source>
</evidence>
<keyword evidence="8 13" id="KW-0418">Kinase</keyword>
<evidence type="ECO:0000256" key="5">
    <source>
        <dbReference type="ARBA" id="ARBA00022553"/>
    </source>
</evidence>
<comment type="subcellular location">
    <subcellularLocation>
        <location evidence="2">Cell membrane</location>
        <topology evidence="2">Multi-pass membrane protein</topology>
    </subcellularLocation>
</comment>
<evidence type="ECO:0000256" key="1">
    <source>
        <dbReference type="ARBA" id="ARBA00000085"/>
    </source>
</evidence>
<evidence type="ECO:0000256" key="9">
    <source>
        <dbReference type="ARBA" id="ARBA00022840"/>
    </source>
</evidence>
<name>A0ABS7ZRK4_9GAMM</name>
<dbReference type="PANTHER" id="PTHR44936">
    <property type="entry name" value="SENSOR PROTEIN CREC"/>
    <property type="match status" value="1"/>
</dbReference>
<dbReference type="PROSITE" id="PS50885">
    <property type="entry name" value="HAMP"/>
    <property type="match status" value="1"/>
</dbReference>
<keyword evidence="9" id="KW-0067">ATP-binding</keyword>
<feature type="domain" description="HAMP" evidence="12">
    <location>
        <begin position="171"/>
        <end position="226"/>
    </location>
</feature>
<dbReference type="InterPro" id="IPR003594">
    <property type="entry name" value="HATPase_dom"/>
</dbReference>
<dbReference type="SUPFAM" id="SSF158472">
    <property type="entry name" value="HAMP domain-like"/>
    <property type="match status" value="1"/>
</dbReference>
<accession>A0ABS7ZRK4</accession>
<sequence>MQGIFLRIYAAFLITSLVAALVTLTLAVYYRQWSNDSTNLIAPTGGYISAAELILQRGGEPLLLEWLLTFSRHPSVNAYVFDHQGISLLADVPADVRTYAFAADSYQARINPLGQTEILVKAPIQDRDGNVYLLVVEFLHPLAVFNLPAYIGWGLVASLLLFGVLGFILSRYLTRPLLSLRQSIRSFASGRLAVAVADDVLLRKDEVGDLGREFAQMAERLQKLLDGQQQLMRDVSHELRSPLARIAVALELARLDAVVEQGEHLDRIELETSRLDELIGDLLSMARLEAEEARQQWQPVNCLDVIEQVVADARFEHADGDVRLTADDPHCQVLGDARLLASAVENIVRNALLHTRAGTGVDIHLRRTNGECQLIIRDHGPGVPEHMLEDLLKPFVRSEQARERSLASLQQGHRGFGLGLAIAERIVHHHHGRLTLANHTGGGLQVTLVLPCVADAN</sequence>
<evidence type="ECO:0000256" key="4">
    <source>
        <dbReference type="ARBA" id="ARBA00022475"/>
    </source>
</evidence>
<keyword evidence="7" id="KW-0547">Nucleotide-binding</keyword>
<dbReference type="PROSITE" id="PS50109">
    <property type="entry name" value="HIS_KIN"/>
    <property type="match status" value="1"/>
</dbReference>
<feature type="transmembrane region" description="Helical" evidence="10">
    <location>
        <begin position="6"/>
        <end position="30"/>
    </location>
</feature>
<dbReference type="Pfam" id="PF00672">
    <property type="entry name" value="HAMP"/>
    <property type="match status" value="1"/>
</dbReference>
<dbReference type="InterPro" id="IPR003660">
    <property type="entry name" value="HAMP_dom"/>
</dbReference>
<comment type="caution">
    <text evidence="13">The sequence shown here is derived from an EMBL/GenBank/DDBJ whole genome shotgun (WGS) entry which is preliminary data.</text>
</comment>
<dbReference type="SMART" id="SM00388">
    <property type="entry name" value="HisKA"/>
    <property type="match status" value="1"/>
</dbReference>
<evidence type="ECO:0000256" key="10">
    <source>
        <dbReference type="SAM" id="Phobius"/>
    </source>
</evidence>
<dbReference type="RefSeq" id="WP_225672658.1">
    <property type="nucleotide sequence ID" value="NZ_JAEDAH010000023.1"/>
</dbReference>
<reference evidence="13 14" key="1">
    <citation type="submission" date="2020-12" db="EMBL/GenBank/DDBJ databases">
        <title>Novel Thalassolituus-related marine hydrocarbonoclastic bacteria mediated algae-derived hydrocarbons mineralization in twilight zone of the northern South China Sea.</title>
        <authorList>
            <person name="Dong C."/>
        </authorList>
    </citation>
    <scope>NUCLEOTIDE SEQUENCE [LARGE SCALE GENOMIC DNA]</scope>
    <source>
        <strain evidence="13 14">IMCC1826</strain>
    </source>
</reference>
<keyword evidence="10" id="KW-1133">Transmembrane helix</keyword>
<dbReference type="EC" id="2.7.13.3" evidence="3"/>
<dbReference type="InterPro" id="IPR036097">
    <property type="entry name" value="HisK_dim/P_sf"/>
</dbReference>